<keyword evidence="1" id="KW-0378">Hydrolase</keyword>
<evidence type="ECO:0000313" key="5">
    <source>
        <dbReference type="Proteomes" id="UP001177670"/>
    </source>
</evidence>
<organism evidence="4 5">
    <name type="scientific">Melipona bicolor</name>
    <dbReference type="NCBI Taxonomy" id="60889"/>
    <lineage>
        <taxon>Eukaryota</taxon>
        <taxon>Metazoa</taxon>
        <taxon>Ecdysozoa</taxon>
        <taxon>Arthropoda</taxon>
        <taxon>Hexapoda</taxon>
        <taxon>Insecta</taxon>
        <taxon>Pterygota</taxon>
        <taxon>Neoptera</taxon>
        <taxon>Endopterygota</taxon>
        <taxon>Hymenoptera</taxon>
        <taxon>Apocrita</taxon>
        <taxon>Aculeata</taxon>
        <taxon>Apoidea</taxon>
        <taxon>Anthophila</taxon>
        <taxon>Apidae</taxon>
        <taxon>Melipona</taxon>
    </lineage>
</organism>
<dbReference type="Proteomes" id="UP001177670">
    <property type="component" value="Unassembled WGS sequence"/>
</dbReference>
<evidence type="ECO:0000256" key="1">
    <source>
        <dbReference type="ARBA" id="ARBA00022801"/>
    </source>
</evidence>
<evidence type="ECO:0000313" key="4">
    <source>
        <dbReference type="EMBL" id="KAK1125621.1"/>
    </source>
</evidence>
<feature type="signal peptide" evidence="3">
    <location>
        <begin position="1"/>
        <end position="17"/>
    </location>
</feature>
<keyword evidence="3" id="KW-0732">Signal</keyword>
<name>A0AA40FUF5_9HYME</name>
<dbReference type="AlphaFoldDB" id="A0AA40FUF5"/>
<dbReference type="SUPFAM" id="SSF56300">
    <property type="entry name" value="Metallo-dependent phosphatases"/>
    <property type="match status" value="1"/>
</dbReference>
<keyword evidence="5" id="KW-1185">Reference proteome</keyword>
<protein>
    <submittedName>
        <fullName evidence="4">Uncharacterized protein</fullName>
    </submittedName>
</protein>
<reference evidence="4" key="1">
    <citation type="submission" date="2021-10" db="EMBL/GenBank/DDBJ databases">
        <title>Melipona bicolor Genome sequencing and assembly.</title>
        <authorList>
            <person name="Araujo N.S."/>
            <person name="Arias M.C."/>
        </authorList>
    </citation>
    <scope>NUCLEOTIDE SEQUENCE</scope>
    <source>
        <strain evidence="4">USP_2M_L1-L4_2017</strain>
        <tissue evidence="4">Whole body</tissue>
    </source>
</reference>
<evidence type="ECO:0000256" key="2">
    <source>
        <dbReference type="ARBA" id="ARBA00023180"/>
    </source>
</evidence>
<proteinExistence type="predicted"/>
<dbReference type="EMBL" id="JAHYIQ010000015">
    <property type="protein sequence ID" value="KAK1125621.1"/>
    <property type="molecule type" value="Genomic_DNA"/>
</dbReference>
<gene>
    <name evidence="4" type="ORF">K0M31_005182</name>
</gene>
<feature type="chain" id="PRO_5041465628" evidence="3">
    <location>
        <begin position="18"/>
        <end position="95"/>
    </location>
</feature>
<dbReference type="GO" id="GO:0008081">
    <property type="term" value="F:phosphoric diester hydrolase activity"/>
    <property type="evidence" value="ECO:0007669"/>
    <property type="project" value="TreeGrafter"/>
</dbReference>
<dbReference type="InterPro" id="IPR029052">
    <property type="entry name" value="Metallo-depent_PP-like"/>
</dbReference>
<keyword evidence="2" id="KW-0325">Glycoprotein</keyword>
<evidence type="ECO:0000256" key="3">
    <source>
        <dbReference type="SAM" id="SignalP"/>
    </source>
</evidence>
<accession>A0AA40FUF5</accession>
<sequence>MIRDYLVLLSWLCAVQGKIGYFWHITDIHYDPRYSTQASAGTACWNARNGVNSGRKTPGEFGDYGCDSPWALVESAASAMTSNRGEGIKFVLWTG</sequence>
<dbReference type="PANTHER" id="PTHR10340:SF57">
    <property type="entry name" value="METALLOPHOS DOMAIN-CONTAINING PROTEIN"/>
    <property type="match status" value="1"/>
</dbReference>
<dbReference type="GO" id="GO:0005615">
    <property type="term" value="C:extracellular space"/>
    <property type="evidence" value="ECO:0007669"/>
    <property type="project" value="TreeGrafter"/>
</dbReference>
<dbReference type="PANTHER" id="PTHR10340">
    <property type="entry name" value="SPHINGOMYELIN PHOSPHODIESTERASE"/>
    <property type="match status" value="1"/>
</dbReference>
<comment type="caution">
    <text evidence="4">The sequence shown here is derived from an EMBL/GenBank/DDBJ whole genome shotgun (WGS) entry which is preliminary data.</text>
</comment>